<organism evidence="1 2">
    <name type="scientific">Cercophora newfieldiana</name>
    <dbReference type="NCBI Taxonomy" id="92897"/>
    <lineage>
        <taxon>Eukaryota</taxon>
        <taxon>Fungi</taxon>
        <taxon>Dikarya</taxon>
        <taxon>Ascomycota</taxon>
        <taxon>Pezizomycotina</taxon>
        <taxon>Sordariomycetes</taxon>
        <taxon>Sordariomycetidae</taxon>
        <taxon>Sordariales</taxon>
        <taxon>Lasiosphaeriaceae</taxon>
        <taxon>Cercophora</taxon>
    </lineage>
</organism>
<comment type="caution">
    <text evidence="1">The sequence shown here is derived from an EMBL/GenBank/DDBJ whole genome shotgun (WGS) entry which is preliminary data.</text>
</comment>
<protein>
    <submittedName>
        <fullName evidence="1">Uncharacterized protein</fullName>
    </submittedName>
</protein>
<reference evidence="1" key="1">
    <citation type="submission" date="2023-06" db="EMBL/GenBank/DDBJ databases">
        <title>Genome-scale phylogeny and comparative genomics of the fungal order Sordariales.</title>
        <authorList>
            <consortium name="Lawrence Berkeley National Laboratory"/>
            <person name="Hensen N."/>
            <person name="Bonometti L."/>
            <person name="Westerberg I."/>
            <person name="Brannstrom I.O."/>
            <person name="Guillou S."/>
            <person name="Cros-Aarteil S."/>
            <person name="Calhoun S."/>
            <person name="Haridas S."/>
            <person name="Kuo A."/>
            <person name="Mondo S."/>
            <person name="Pangilinan J."/>
            <person name="Riley R."/>
            <person name="Labutti K."/>
            <person name="Andreopoulos B."/>
            <person name="Lipzen A."/>
            <person name="Chen C."/>
            <person name="Yanf M."/>
            <person name="Daum C."/>
            <person name="Ng V."/>
            <person name="Clum A."/>
            <person name="Steindorff A."/>
            <person name="Ohm R."/>
            <person name="Martin F."/>
            <person name="Silar P."/>
            <person name="Natvig D."/>
            <person name="Lalanne C."/>
            <person name="Gautier V."/>
            <person name="Ament-Velasquez S.L."/>
            <person name="Kruys A."/>
            <person name="Hutchinson M.I."/>
            <person name="Powell A.J."/>
            <person name="Barry K."/>
            <person name="Miller A.N."/>
            <person name="Grigoriev I.V."/>
            <person name="Debuchy R."/>
            <person name="Gladieux P."/>
            <person name="Thoren M.H."/>
            <person name="Johannesson H."/>
        </authorList>
    </citation>
    <scope>NUCLEOTIDE SEQUENCE</scope>
    <source>
        <strain evidence="1">SMH2532-1</strain>
    </source>
</reference>
<evidence type="ECO:0000313" key="1">
    <source>
        <dbReference type="EMBL" id="KAK0649175.1"/>
    </source>
</evidence>
<evidence type="ECO:0000313" key="2">
    <source>
        <dbReference type="Proteomes" id="UP001174936"/>
    </source>
</evidence>
<dbReference type="Proteomes" id="UP001174936">
    <property type="component" value="Unassembled WGS sequence"/>
</dbReference>
<dbReference type="EMBL" id="JAULSV010000003">
    <property type="protein sequence ID" value="KAK0649175.1"/>
    <property type="molecule type" value="Genomic_DNA"/>
</dbReference>
<proteinExistence type="predicted"/>
<gene>
    <name evidence="1" type="ORF">B0T16DRAFT_126567</name>
</gene>
<dbReference type="AlphaFoldDB" id="A0AA40CS19"/>
<accession>A0AA40CS19</accession>
<name>A0AA40CS19_9PEZI</name>
<keyword evidence="2" id="KW-1185">Reference proteome</keyword>
<sequence>MQYDTKWSWLETALGDGWLVRREQAERSVRFDEGRSLFGWVLAGENGGQKCTTGRQTAEVGVAFAGFSLGSRAQKRVSRGAATKSGDLGERSTSLLPQPMMDLNCNIAIVLIQSFYSTPAMAPSMCANAMYRVCKGRRINCGSSRPGLRFAGGSNPAVVGRAGLQSLYLVRSLWKPSCIAVPCGGNTHRLVAVEADRQQPACKRGKRDREGPATVGYLHILEGHVSSNPRRLQVFSSSIYIGLAR</sequence>